<dbReference type="RefSeq" id="WP_022861181.1">
    <property type="nucleotide sequence ID" value="NZ_JGZD01000006.1"/>
</dbReference>
<evidence type="ECO:0000313" key="1">
    <source>
        <dbReference type="EMBL" id="KFI73529.1"/>
    </source>
</evidence>
<comment type="caution">
    <text evidence="1">The sequence shown here is derived from an EMBL/GenBank/DDBJ whole genome shotgun (WGS) entry which is preliminary data.</text>
</comment>
<evidence type="ECO:0000313" key="2">
    <source>
        <dbReference type="Proteomes" id="UP000029014"/>
    </source>
</evidence>
<gene>
    <name evidence="1" type="ORF">BMIN_0964</name>
</gene>
<reference evidence="1 2" key="1">
    <citation type="submission" date="2014-03" db="EMBL/GenBank/DDBJ databases">
        <title>Genomics of Bifidobacteria.</title>
        <authorList>
            <person name="Ventura M."/>
            <person name="Milani C."/>
            <person name="Lugli G.A."/>
        </authorList>
    </citation>
    <scope>NUCLEOTIDE SEQUENCE [LARGE SCALE GENOMIC DNA]</scope>
    <source>
        <strain evidence="1 2">LMG 11592</strain>
    </source>
</reference>
<dbReference type="EMBL" id="JGZD01000006">
    <property type="protein sequence ID" value="KFI73529.1"/>
    <property type="molecule type" value="Genomic_DNA"/>
</dbReference>
<organism evidence="1 2">
    <name type="scientific">Bifidobacterium minimum</name>
    <dbReference type="NCBI Taxonomy" id="1693"/>
    <lineage>
        <taxon>Bacteria</taxon>
        <taxon>Bacillati</taxon>
        <taxon>Actinomycetota</taxon>
        <taxon>Actinomycetes</taxon>
        <taxon>Bifidobacteriales</taxon>
        <taxon>Bifidobacteriaceae</taxon>
        <taxon>Bifidobacterium</taxon>
    </lineage>
</organism>
<dbReference type="AlphaFoldDB" id="A0A087BR79"/>
<sequence length="124" mass="13927">MLGVALVAYCACDGVFSLMLTKAESEYTTAEILYGTTLETATRVSSLPSSAFPNRTVWTETRRQNPFPTQSRIWYPTDGGSPSFLMWETIATYRQVRADTVQMQQDSEDLSNYSAVVLTYVRTD</sequence>
<dbReference type="Proteomes" id="UP000029014">
    <property type="component" value="Unassembled WGS sequence"/>
</dbReference>
<keyword evidence="2" id="KW-1185">Reference proteome</keyword>
<accession>A0A087BR79</accession>
<proteinExistence type="predicted"/>
<protein>
    <submittedName>
        <fullName evidence="1">Uncharacterized protein</fullName>
    </submittedName>
</protein>
<name>A0A087BR79_9BIFI</name>